<sequence>MPDSSSSEPKSVTFKLYLEETPRITITYKDEDDLFKQFNKAMEEFGAALHDTYWVDDDQDLATMSTPKIVHKAAQSQFRSSIYIRDGRSSDNDGCCRRQWPRHHSPSRDLDNRHFSDRHCRDRCERSQCGCHC</sequence>
<keyword evidence="2" id="KW-1185">Reference proteome</keyword>
<evidence type="ECO:0000313" key="2">
    <source>
        <dbReference type="Proteomes" id="UP000271162"/>
    </source>
</evidence>
<dbReference type="InterPro" id="IPR035127">
    <property type="entry name" value="SL4P"/>
</dbReference>
<reference evidence="3" key="1">
    <citation type="submission" date="2017-02" db="UniProtKB">
        <authorList>
            <consortium name="WormBaseParasite"/>
        </authorList>
    </citation>
    <scope>IDENTIFICATION</scope>
</reference>
<dbReference type="STRING" id="27835.A0A0N4XWT1"/>
<evidence type="ECO:0000313" key="1">
    <source>
        <dbReference type="EMBL" id="VDL70969.1"/>
    </source>
</evidence>
<protein>
    <submittedName>
        <fullName evidence="3">PB1 domain-containing protein</fullName>
    </submittedName>
</protein>
<dbReference type="EMBL" id="UYSL01019885">
    <property type="protein sequence ID" value="VDL70969.1"/>
    <property type="molecule type" value="Genomic_DNA"/>
</dbReference>
<dbReference type="AlphaFoldDB" id="A0A0N4XWT1"/>
<evidence type="ECO:0000313" key="3">
    <source>
        <dbReference type="WBParaSite" id="NBR_0000737901-mRNA-1"/>
    </source>
</evidence>
<proteinExistence type="predicted"/>
<reference evidence="1 2" key="2">
    <citation type="submission" date="2018-11" db="EMBL/GenBank/DDBJ databases">
        <authorList>
            <consortium name="Pathogen Informatics"/>
        </authorList>
    </citation>
    <scope>NUCLEOTIDE SEQUENCE [LARGE SCALE GENOMIC DNA]</scope>
</reference>
<dbReference type="Proteomes" id="UP000271162">
    <property type="component" value="Unassembled WGS sequence"/>
</dbReference>
<dbReference type="WBParaSite" id="NBR_0000737901-mRNA-1">
    <property type="protein sequence ID" value="NBR_0000737901-mRNA-1"/>
    <property type="gene ID" value="NBR_0000737901"/>
</dbReference>
<gene>
    <name evidence="1" type="ORF">NBR_LOCUS7380</name>
</gene>
<name>A0A0N4XWT1_NIPBR</name>
<accession>A0A0N4XWT1</accession>
<dbReference type="Pfam" id="PF17618">
    <property type="entry name" value="SL4P"/>
    <property type="match status" value="1"/>
</dbReference>
<organism evidence="3">
    <name type="scientific">Nippostrongylus brasiliensis</name>
    <name type="common">Rat hookworm</name>
    <dbReference type="NCBI Taxonomy" id="27835"/>
    <lineage>
        <taxon>Eukaryota</taxon>
        <taxon>Metazoa</taxon>
        <taxon>Ecdysozoa</taxon>
        <taxon>Nematoda</taxon>
        <taxon>Chromadorea</taxon>
        <taxon>Rhabditida</taxon>
        <taxon>Rhabditina</taxon>
        <taxon>Rhabditomorpha</taxon>
        <taxon>Strongyloidea</taxon>
        <taxon>Heligmosomidae</taxon>
        <taxon>Nippostrongylus</taxon>
    </lineage>
</organism>